<name>A0A8C6ZHQ8_NOTPE</name>
<evidence type="ECO:0000313" key="2">
    <source>
        <dbReference type="Ensembl" id="ENSNPEP00000015826.1"/>
    </source>
</evidence>
<organism evidence="2 3">
    <name type="scientific">Nothoprocta perdicaria</name>
    <name type="common">Chilean tinamou</name>
    <name type="synonym">Crypturus perdicarius</name>
    <dbReference type="NCBI Taxonomy" id="30464"/>
    <lineage>
        <taxon>Eukaryota</taxon>
        <taxon>Metazoa</taxon>
        <taxon>Chordata</taxon>
        <taxon>Craniata</taxon>
        <taxon>Vertebrata</taxon>
        <taxon>Euteleostomi</taxon>
        <taxon>Archelosauria</taxon>
        <taxon>Archosauria</taxon>
        <taxon>Dinosauria</taxon>
        <taxon>Saurischia</taxon>
        <taxon>Theropoda</taxon>
        <taxon>Coelurosauria</taxon>
        <taxon>Aves</taxon>
        <taxon>Palaeognathae</taxon>
        <taxon>Tinamiformes</taxon>
        <taxon>Tinamidae</taxon>
        <taxon>Nothoprocta</taxon>
    </lineage>
</organism>
<sequence>MRSPSSYFAQDPGTGSQHACPPGGCPSARAWSTGRSLLCCSFLLQHREPAGQAMTGEAPGSWRGGSSRTQASHPLEQVPSSQTPLILPGASLYPLRPSPPAALGPGAAASPGVGTCVCLSPYPN</sequence>
<evidence type="ECO:0000256" key="1">
    <source>
        <dbReference type="SAM" id="MobiDB-lite"/>
    </source>
</evidence>
<reference evidence="2" key="1">
    <citation type="submission" date="2025-08" db="UniProtKB">
        <authorList>
            <consortium name="Ensembl"/>
        </authorList>
    </citation>
    <scope>IDENTIFICATION</scope>
</reference>
<feature type="compositionally biased region" description="Polar residues" evidence="1">
    <location>
        <begin position="1"/>
        <end position="17"/>
    </location>
</feature>
<dbReference type="Proteomes" id="UP000694420">
    <property type="component" value="Unplaced"/>
</dbReference>
<reference evidence="2" key="2">
    <citation type="submission" date="2025-09" db="UniProtKB">
        <authorList>
            <consortium name="Ensembl"/>
        </authorList>
    </citation>
    <scope>IDENTIFICATION</scope>
</reference>
<dbReference type="Ensembl" id="ENSNPET00000016220.1">
    <property type="protein sequence ID" value="ENSNPEP00000015826.1"/>
    <property type="gene ID" value="ENSNPEG00000011808.1"/>
</dbReference>
<feature type="region of interest" description="Disordered" evidence="1">
    <location>
        <begin position="1"/>
        <end position="25"/>
    </location>
</feature>
<feature type="compositionally biased region" description="Polar residues" evidence="1">
    <location>
        <begin position="64"/>
        <end position="83"/>
    </location>
</feature>
<feature type="region of interest" description="Disordered" evidence="1">
    <location>
        <begin position="51"/>
        <end position="83"/>
    </location>
</feature>
<protein>
    <submittedName>
        <fullName evidence="2">Uncharacterized protein</fullName>
    </submittedName>
</protein>
<keyword evidence="3" id="KW-1185">Reference proteome</keyword>
<dbReference type="AlphaFoldDB" id="A0A8C6ZHQ8"/>
<accession>A0A8C6ZHQ8</accession>
<evidence type="ECO:0000313" key="3">
    <source>
        <dbReference type="Proteomes" id="UP000694420"/>
    </source>
</evidence>
<proteinExistence type="predicted"/>